<sequence>MPCEFADHVVATFKLSRSAQYTTMKFVLAFLLLACSAAAAPGPASGPLLPSDKISQDLAKSFRSELEVNLLRVDKIPVTKWKVINYKTEVTGCCNQNFYIKIQVNDKPNGYITVKAHLYRSEPVHLDDYLRFQTLADPIHWP</sequence>
<protein>
    <recommendedName>
        <fullName evidence="4">Cystatin domain-containing protein</fullName>
    </recommendedName>
</protein>
<gene>
    <name evidence="2" type="ORF">BV898_19211</name>
</gene>
<feature type="chain" id="PRO_5040838610" description="Cystatin domain-containing protein" evidence="1">
    <location>
        <begin position="40"/>
        <end position="142"/>
    </location>
</feature>
<proteinExistence type="predicted"/>
<keyword evidence="3" id="KW-1185">Reference proteome</keyword>
<dbReference type="Proteomes" id="UP000192578">
    <property type="component" value="Unassembled WGS sequence"/>
</dbReference>
<evidence type="ECO:0000256" key="1">
    <source>
        <dbReference type="SAM" id="SignalP"/>
    </source>
</evidence>
<feature type="signal peptide" evidence="1">
    <location>
        <begin position="1"/>
        <end position="39"/>
    </location>
</feature>
<accession>A0A9X6RP91</accession>
<organism evidence="2 3">
    <name type="scientific">Hypsibius exemplaris</name>
    <name type="common">Freshwater tardigrade</name>
    <dbReference type="NCBI Taxonomy" id="2072580"/>
    <lineage>
        <taxon>Eukaryota</taxon>
        <taxon>Metazoa</taxon>
        <taxon>Ecdysozoa</taxon>
        <taxon>Tardigrada</taxon>
        <taxon>Eutardigrada</taxon>
        <taxon>Parachela</taxon>
        <taxon>Hypsibioidea</taxon>
        <taxon>Hypsibiidae</taxon>
        <taxon>Hypsibius</taxon>
    </lineage>
</organism>
<evidence type="ECO:0000313" key="2">
    <source>
        <dbReference type="EMBL" id="OWA54817.1"/>
    </source>
</evidence>
<name>A0A9X6RP91_HYPEX</name>
<evidence type="ECO:0000313" key="3">
    <source>
        <dbReference type="Proteomes" id="UP000192578"/>
    </source>
</evidence>
<dbReference type="EMBL" id="MTYJ01000465">
    <property type="protein sequence ID" value="OWA54817.1"/>
    <property type="molecule type" value="Genomic_DNA"/>
</dbReference>
<evidence type="ECO:0008006" key="4">
    <source>
        <dbReference type="Google" id="ProtNLM"/>
    </source>
</evidence>
<dbReference type="AlphaFoldDB" id="A0A9X6RP91"/>
<keyword evidence="1" id="KW-0732">Signal</keyword>
<reference evidence="3" key="1">
    <citation type="submission" date="2017-01" db="EMBL/GenBank/DDBJ databases">
        <title>Comparative genomics of anhydrobiosis in the tardigrade Hypsibius dujardini.</title>
        <authorList>
            <person name="Yoshida Y."/>
            <person name="Koutsovoulos G."/>
            <person name="Laetsch D."/>
            <person name="Stevens L."/>
            <person name="Kumar S."/>
            <person name="Horikawa D."/>
            <person name="Ishino K."/>
            <person name="Komine S."/>
            <person name="Tomita M."/>
            <person name="Blaxter M."/>
            <person name="Arakawa K."/>
        </authorList>
    </citation>
    <scope>NUCLEOTIDE SEQUENCE [LARGE SCALE GENOMIC DNA]</scope>
    <source>
        <strain evidence="3">Z151</strain>
    </source>
</reference>
<comment type="caution">
    <text evidence="2">The sequence shown here is derived from an EMBL/GenBank/DDBJ whole genome shotgun (WGS) entry which is preliminary data.</text>
</comment>